<feature type="domain" description="Winged helix-turn-helix" evidence="1">
    <location>
        <begin position="3"/>
        <end position="64"/>
    </location>
</feature>
<evidence type="ECO:0000259" key="1">
    <source>
        <dbReference type="Pfam" id="PF14090"/>
    </source>
</evidence>
<dbReference type="InterPro" id="IPR055245">
    <property type="entry name" value="HTH_proteobacteria"/>
</dbReference>
<proteinExistence type="predicted"/>
<organism evidence="2 3">
    <name type="scientific">Natronospira bacteriovora</name>
    <dbReference type="NCBI Taxonomy" id="3069753"/>
    <lineage>
        <taxon>Bacteria</taxon>
        <taxon>Pseudomonadati</taxon>
        <taxon>Pseudomonadota</taxon>
        <taxon>Gammaproteobacteria</taxon>
        <taxon>Natronospirales</taxon>
        <taxon>Natronospiraceae</taxon>
        <taxon>Natronospira</taxon>
    </lineage>
</organism>
<gene>
    <name evidence="2" type="ORF">RBH19_05305</name>
</gene>
<dbReference type="EMBL" id="JAVDDT010000002">
    <property type="protein sequence ID" value="MDQ2069281.1"/>
    <property type="molecule type" value="Genomic_DNA"/>
</dbReference>
<reference evidence="2 3" key="1">
    <citation type="submission" date="2023-08" db="EMBL/GenBank/DDBJ databases">
        <title>Whole-genome sequencing of halo(alkali)philic microorganisms from hypersaline lakes.</title>
        <authorList>
            <person name="Sorokin D.Y."/>
            <person name="Abbas B."/>
            <person name="Merkel A.Y."/>
        </authorList>
    </citation>
    <scope>NUCLEOTIDE SEQUENCE [LARGE SCALE GENOMIC DNA]</scope>
    <source>
        <strain evidence="2 3">AB-CW4</strain>
    </source>
</reference>
<accession>A0ABU0W5I2</accession>
<name>A0ABU0W5I2_9GAMM</name>
<dbReference type="Pfam" id="PF14090">
    <property type="entry name" value="HTH_39"/>
    <property type="match status" value="1"/>
</dbReference>
<keyword evidence="3" id="KW-1185">Reference proteome</keyword>
<dbReference type="RefSeq" id="WP_306727765.1">
    <property type="nucleotide sequence ID" value="NZ_JAVDDT010000002.1"/>
</dbReference>
<evidence type="ECO:0000313" key="2">
    <source>
        <dbReference type="EMBL" id="MDQ2069281.1"/>
    </source>
</evidence>
<evidence type="ECO:0000313" key="3">
    <source>
        <dbReference type="Proteomes" id="UP001239019"/>
    </source>
</evidence>
<comment type="caution">
    <text evidence="2">The sequence shown here is derived from an EMBL/GenBank/DDBJ whole genome shotgun (WGS) entry which is preliminary data.</text>
</comment>
<sequence length="80" mass="9116">MKQQCEVLLKALKRGPMTTKQIRDTLGIGMPATRVFDLKQAGYDIVSKRKKVKTRYGKTQVAEYHYLGRLSESQRNSQAA</sequence>
<dbReference type="Proteomes" id="UP001239019">
    <property type="component" value="Unassembled WGS sequence"/>
</dbReference>
<protein>
    <submittedName>
        <fullName evidence="2">Helix-turn-helix domain-containing protein</fullName>
    </submittedName>
</protein>